<dbReference type="AlphaFoldDB" id="A0A1R4FL85"/>
<dbReference type="InterPro" id="IPR012312">
    <property type="entry name" value="Hemerythrin-like"/>
</dbReference>
<evidence type="ECO:0000313" key="2">
    <source>
        <dbReference type="EMBL" id="SJM56688.1"/>
    </source>
</evidence>
<evidence type="ECO:0000313" key="3">
    <source>
        <dbReference type="Proteomes" id="UP000195913"/>
    </source>
</evidence>
<gene>
    <name evidence="2" type="ORF">FM101_04580</name>
</gene>
<sequence length="157" mass="17313">MSEGILSTALEREHREIDGGIEAFTAGSTTGDYDDAALLRALSALRRHIYLEEVFLFPPLREAGLMMPIMVMEREHGELWQLMDTVQAAHDGGTAPAELVSTCQELLSLLDRHNSKEEPIIYPQADAALEEQANVQLQEFIASGTMPDGWVCNRAGT</sequence>
<accession>A0A1R4FL85</accession>
<reference evidence="2 3" key="1">
    <citation type="submission" date="2017-02" db="EMBL/GenBank/DDBJ databases">
        <authorList>
            <person name="Peterson S.W."/>
        </authorList>
    </citation>
    <scope>NUCLEOTIDE SEQUENCE [LARGE SCALE GENOMIC DNA]</scope>
    <source>
        <strain evidence="2 3">B Ar 00.02</strain>
    </source>
</reference>
<dbReference type="Gene3D" id="1.20.120.520">
    <property type="entry name" value="nmb1532 protein domain like"/>
    <property type="match status" value="1"/>
</dbReference>
<keyword evidence="3" id="KW-1185">Reference proteome</keyword>
<protein>
    <submittedName>
        <fullName evidence="2">Hemerythrin HHE cation binding domain protein</fullName>
    </submittedName>
</protein>
<feature type="domain" description="Hemerythrin-like" evidence="1">
    <location>
        <begin position="8"/>
        <end position="125"/>
    </location>
</feature>
<proteinExistence type="predicted"/>
<evidence type="ECO:0000259" key="1">
    <source>
        <dbReference type="Pfam" id="PF01814"/>
    </source>
</evidence>
<organism evidence="2 3">
    <name type="scientific">Arthrobacter rhombi</name>
    <dbReference type="NCBI Taxonomy" id="71253"/>
    <lineage>
        <taxon>Bacteria</taxon>
        <taxon>Bacillati</taxon>
        <taxon>Actinomycetota</taxon>
        <taxon>Actinomycetes</taxon>
        <taxon>Micrococcales</taxon>
        <taxon>Micrococcaceae</taxon>
        <taxon>Arthrobacter</taxon>
    </lineage>
</organism>
<dbReference type="Proteomes" id="UP000195913">
    <property type="component" value="Unassembled WGS sequence"/>
</dbReference>
<dbReference type="Pfam" id="PF01814">
    <property type="entry name" value="Hemerythrin"/>
    <property type="match status" value="1"/>
</dbReference>
<name>A0A1R4FL85_9MICC</name>
<dbReference type="EMBL" id="FUHW01000020">
    <property type="protein sequence ID" value="SJM56688.1"/>
    <property type="molecule type" value="Genomic_DNA"/>
</dbReference>
<dbReference type="RefSeq" id="WP_086996077.1">
    <property type="nucleotide sequence ID" value="NZ_FUHW01000020.1"/>
</dbReference>